<gene>
    <name evidence="1" type="ORF">XBKB1_3170001</name>
</gene>
<dbReference type="AlphaFoldDB" id="A0A077PVV0"/>
<dbReference type="EMBL" id="CBSZ010000243">
    <property type="protein sequence ID" value="CDH24836.1"/>
    <property type="molecule type" value="Genomic_DNA"/>
</dbReference>
<dbReference type="Proteomes" id="UP000028493">
    <property type="component" value="Unassembled WGS sequence"/>
</dbReference>
<accession>A0A077PVV0</accession>
<comment type="caution">
    <text evidence="1">The sequence shown here is derived from an EMBL/GenBank/DDBJ whole genome shotgun (WGS) entry which is preliminary data.</text>
</comment>
<proteinExistence type="predicted"/>
<dbReference type="HOGENOM" id="CLU_201304_0_0_6"/>
<protein>
    <submittedName>
        <fullName evidence="1">Uncharacterized protein</fullName>
    </submittedName>
</protein>
<evidence type="ECO:0000313" key="1">
    <source>
        <dbReference type="EMBL" id="CDH24836.1"/>
    </source>
</evidence>
<reference evidence="1" key="1">
    <citation type="submission" date="2013-07" db="EMBL/GenBank/DDBJ databases">
        <title>Sub-species coevolution in mutualistic symbiosis.</title>
        <authorList>
            <person name="Murfin K."/>
            <person name="Klassen J."/>
            <person name="Lee M."/>
            <person name="Forst S."/>
            <person name="Stock P."/>
            <person name="Goodrich-Blair H."/>
        </authorList>
    </citation>
    <scope>NUCLEOTIDE SEQUENCE [LARGE SCALE GENOMIC DNA]</scope>
    <source>
        <strain evidence="1">Kraussei Becker Underwood</strain>
    </source>
</reference>
<name>A0A077PVV0_XENBV</name>
<sequence length="73" mass="8863">MTFSKCFSISWCIILNINIYRFIMLIYMILKLLLSCLIRDVQNKPLNRPRKRVSGEWIKDNDYRYVTCCMSIY</sequence>
<organism evidence="1">
    <name type="scientific">Xenorhabdus bovienii str. kraussei Becker Underwood</name>
    <dbReference type="NCBI Taxonomy" id="1398204"/>
    <lineage>
        <taxon>Bacteria</taxon>
        <taxon>Pseudomonadati</taxon>
        <taxon>Pseudomonadota</taxon>
        <taxon>Gammaproteobacteria</taxon>
        <taxon>Enterobacterales</taxon>
        <taxon>Morganellaceae</taxon>
        <taxon>Xenorhabdus</taxon>
    </lineage>
</organism>